<dbReference type="SUPFAM" id="SSF51905">
    <property type="entry name" value="FAD/NAD(P)-binding domain"/>
    <property type="match status" value="3"/>
</dbReference>
<evidence type="ECO:0000256" key="2">
    <source>
        <dbReference type="ARBA" id="ARBA00022630"/>
    </source>
</evidence>
<comment type="similarity">
    <text evidence="1">Belongs to the FAD-binding monooxygenase family.</text>
</comment>
<gene>
    <name evidence="5" type="ORF">NKR19_g2164</name>
</gene>
<dbReference type="InterPro" id="IPR051209">
    <property type="entry name" value="FAD-bind_Monooxygenase_sf"/>
</dbReference>
<dbReference type="PANTHER" id="PTHR42877:SF11">
    <property type="entry name" value="MONOOXYGENASE, PUTATIVE (AFU_ORTHOLOGUE AFUA_6G13790)-RELATED"/>
    <property type="match status" value="1"/>
</dbReference>
<dbReference type="Proteomes" id="UP001174691">
    <property type="component" value="Unassembled WGS sequence"/>
</dbReference>
<keyword evidence="6" id="KW-1185">Reference proteome</keyword>
<comment type="caution">
    <text evidence="5">The sequence shown here is derived from an EMBL/GenBank/DDBJ whole genome shotgun (WGS) entry which is preliminary data.</text>
</comment>
<proteinExistence type="inferred from homology"/>
<sequence length="588" mass="67228">MLSSVQHTEGNRQTKVPMHIAEKDLGLEHVEVADSIPSKTAEALHAPNWVPILEKHVFAPRKLRMVCIGAGYSGLMLAYHLRDMGMEDFIDLKIYEKNHDVGGTWLENRYPGVACDVPAHIYTFSFEPNPDWTSFYAKGPEIWEYIKRTTIKYDLDRDVQFNSAVKSAVWDDGAKKWKIKADCKGSIVEDEADILVNGSGILNKWKWPDIEGLHSFKGKLLHSARWDESCNWDGKRVGVIGNGSSAIQIVPQIQKTAEKLVNYIRSPTWISSNYAAQYTKDGRNFTYTEEQKRELREKPEELLKMRKSIEHGFNQFFYALLNDSPQQLAVHEAFSKMMLDRLNGRKDLIEKLVPEWKVGCRRLTPGDGYLEALQEPNTRCDFDPIIRITEKGIETSKGVEEFDIIVAATGFDVSFKPSFELVGANGKRLDHEWADNPEAYFGTCAPGMPNYFIFNGPNCPVGHGSLLAVMEWTAQYMLRWAKKIATEDIGAVTVKDRAVRDYNEYSQEFLKRTVWTSGCRSWYKNGKTDGKVTAMYAGSILHYKEILENIRGEDFDIEYNSKNSFRFMGNGLTAREERNEDLAFYVYK</sequence>
<keyword evidence="5" id="KW-0503">Monooxygenase</keyword>
<dbReference type="PANTHER" id="PTHR42877">
    <property type="entry name" value="L-ORNITHINE N(5)-MONOOXYGENASE-RELATED"/>
    <property type="match status" value="1"/>
</dbReference>
<dbReference type="EMBL" id="JANBVN010000021">
    <property type="protein sequence ID" value="KAJ9161531.1"/>
    <property type="molecule type" value="Genomic_DNA"/>
</dbReference>
<reference evidence="5" key="1">
    <citation type="submission" date="2022-07" db="EMBL/GenBank/DDBJ databases">
        <title>Fungi with potential for degradation of polypropylene.</title>
        <authorList>
            <person name="Gostincar C."/>
        </authorList>
    </citation>
    <scope>NUCLEOTIDE SEQUENCE</scope>
    <source>
        <strain evidence="5">EXF-13287</strain>
    </source>
</reference>
<protein>
    <submittedName>
        <fullName evidence="5">Flavin monooxygenase-like protein</fullName>
    </submittedName>
</protein>
<evidence type="ECO:0000256" key="3">
    <source>
        <dbReference type="ARBA" id="ARBA00022827"/>
    </source>
</evidence>
<dbReference type="GO" id="GO:0050661">
    <property type="term" value="F:NADP binding"/>
    <property type="evidence" value="ECO:0007669"/>
    <property type="project" value="InterPro"/>
</dbReference>
<evidence type="ECO:0000313" key="5">
    <source>
        <dbReference type="EMBL" id="KAJ9161531.1"/>
    </source>
</evidence>
<keyword evidence="4" id="KW-0560">Oxidoreductase</keyword>
<dbReference type="GO" id="GO:0050660">
    <property type="term" value="F:flavin adenine dinucleotide binding"/>
    <property type="evidence" value="ECO:0007669"/>
    <property type="project" value="InterPro"/>
</dbReference>
<name>A0AA38SB01_9PEZI</name>
<keyword evidence="2" id="KW-0285">Flavoprotein</keyword>
<organism evidence="5 6">
    <name type="scientific">Coniochaeta hoffmannii</name>
    <dbReference type="NCBI Taxonomy" id="91930"/>
    <lineage>
        <taxon>Eukaryota</taxon>
        <taxon>Fungi</taxon>
        <taxon>Dikarya</taxon>
        <taxon>Ascomycota</taxon>
        <taxon>Pezizomycotina</taxon>
        <taxon>Sordariomycetes</taxon>
        <taxon>Sordariomycetidae</taxon>
        <taxon>Coniochaetales</taxon>
        <taxon>Coniochaetaceae</taxon>
        <taxon>Coniochaeta</taxon>
    </lineage>
</organism>
<keyword evidence="3" id="KW-0274">FAD</keyword>
<dbReference type="AlphaFoldDB" id="A0AA38SB01"/>
<dbReference type="Gene3D" id="3.50.50.60">
    <property type="entry name" value="FAD/NAD(P)-binding domain"/>
    <property type="match status" value="2"/>
</dbReference>
<evidence type="ECO:0000256" key="4">
    <source>
        <dbReference type="ARBA" id="ARBA00023002"/>
    </source>
</evidence>
<dbReference type="InterPro" id="IPR036188">
    <property type="entry name" value="FAD/NAD-bd_sf"/>
</dbReference>
<dbReference type="InterPro" id="IPR020946">
    <property type="entry name" value="Flavin_mOase-like"/>
</dbReference>
<evidence type="ECO:0000313" key="6">
    <source>
        <dbReference type="Proteomes" id="UP001174691"/>
    </source>
</evidence>
<dbReference type="Pfam" id="PF00743">
    <property type="entry name" value="FMO-like"/>
    <property type="match status" value="1"/>
</dbReference>
<accession>A0AA38SB01</accession>
<dbReference type="GO" id="GO:0004499">
    <property type="term" value="F:N,N-dimethylaniline monooxygenase activity"/>
    <property type="evidence" value="ECO:0007669"/>
    <property type="project" value="InterPro"/>
</dbReference>
<evidence type="ECO:0000256" key="1">
    <source>
        <dbReference type="ARBA" id="ARBA00010139"/>
    </source>
</evidence>